<dbReference type="EMBL" id="KT380885">
    <property type="protein sequence ID" value="AMX22219.1"/>
    <property type="molecule type" value="Genomic_DNA"/>
</dbReference>
<keyword evidence="2" id="KW-0255">Endonuclease</keyword>
<sequence length="310" mass="35145">MSKTKYATLTNNVNPHFITGFCDAESSFTLIISKNPRHTLGWSVKLVFNIHLHSKDLDLLYLIQRFFCVGNVTLHGDAAVYQATKLSDLACIIEHFNNYPLKTQKYADFLLFKQAFDVIYSKEHLTKDGLIKLISLRACLNKGLPERLEVAFPNITPVLRPLVPKTTLESNKSEFNYWMAGFVTGEGCFFVKTSKSKTHKLGISVTLNFIIVQNIRDAFLMESFVDFFGCGSFSIAEKSGIARFTVSNFSKIVDVIIPIFEEYPVLGEKAKDFKDFKEVSVLIKSKAHLNSEGLNKILLIKSNMNFKREL</sequence>
<dbReference type="RefSeq" id="YP_009262144.1">
    <property type="nucleotide sequence ID" value="NC_030524.1"/>
</dbReference>
<dbReference type="FunFam" id="3.10.28.10:FF:000010">
    <property type="entry name" value="LAGLIDADG homing endonuclease I-LtrII"/>
    <property type="match status" value="1"/>
</dbReference>
<dbReference type="PANTHER" id="PTHR36181:SF4">
    <property type="entry name" value="LAGLIDADG ENDONUCLEASE"/>
    <property type="match status" value="1"/>
</dbReference>
<dbReference type="PANTHER" id="PTHR36181">
    <property type="entry name" value="INTRON-ENCODED ENDONUCLEASE AI3-RELATED"/>
    <property type="match status" value="1"/>
</dbReference>
<evidence type="ECO:0000259" key="1">
    <source>
        <dbReference type="Pfam" id="PF00961"/>
    </source>
</evidence>
<keyword evidence="2" id="KW-0496">Mitochondrion</keyword>
<name>A0A191MX87_9PEZI</name>
<dbReference type="Gene3D" id="3.10.28.10">
    <property type="entry name" value="Homing endonucleases"/>
    <property type="match status" value="2"/>
</dbReference>
<feature type="domain" description="Homing endonuclease LAGLIDADG" evidence="1">
    <location>
        <begin position="179"/>
        <end position="279"/>
    </location>
</feature>
<proteinExistence type="predicted"/>
<geneLocation type="mitochondrion" evidence="2"/>
<dbReference type="SUPFAM" id="SSF55608">
    <property type="entry name" value="Homing endonucleases"/>
    <property type="match status" value="2"/>
</dbReference>
<keyword evidence="2" id="KW-0378">Hydrolase</keyword>
<keyword evidence="2" id="KW-0540">Nuclease</keyword>
<dbReference type="AlphaFoldDB" id="A0A191MX87"/>
<evidence type="ECO:0000313" key="2">
    <source>
        <dbReference type="EMBL" id="AMX22219.1"/>
    </source>
</evidence>
<feature type="domain" description="Homing endonuclease LAGLIDADG" evidence="1">
    <location>
        <begin position="18"/>
        <end position="115"/>
    </location>
</feature>
<gene>
    <name evidence="2" type="primary">orf310</name>
</gene>
<organism evidence="2">
    <name type="scientific">Chrysoporthe cubensis</name>
    <dbReference type="NCBI Taxonomy" id="305400"/>
    <lineage>
        <taxon>Eukaryota</taxon>
        <taxon>Fungi</taxon>
        <taxon>Dikarya</taxon>
        <taxon>Ascomycota</taxon>
        <taxon>Pezizomycotina</taxon>
        <taxon>Sordariomycetes</taxon>
        <taxon>Sordariomycetidae</taxon>
        <taxon>Diaporthales</taxon>
        <taxon>Cryphonectriaceae</taxon>
        <taxon>Cryphonectria-Endothia species complex</taxon>
        <taxon>Chrysoporthe</taxon>
    </lineage>
</organism>
<protein>
    <submittedName>
        <fullName evidence="2">LAGLIDADG endonuclease</fullName>
    </submittedName>
</protein>
<dbReference type="Pfam" id="PF00961">
    <property type="entry name" value="LAGLIDADG_1"/>
    <property type="match status" value="2"/>
</dbReference>
<reference evidence="2" key="1">
    <citation type="journal article" date="2016" name="PLoS ONE">
        <title>Intron Derived Size Polymorphism in the Mitochondrial Genomes of Closely Related Chrysoporthe Species.</title>
        <authorList>
            <person name="Kanzi A.M."/>
            <person name="Wingfield B.D."/>
            <person name="Steenkamp E.T."/>
            <person name="Naidoo S."/>
            <person name="van der Merwe N.A."/>
        </authorList>
    </citation>
    <scope>NUCLEOTIDE SEQUENCE</scope>
</reference>
<dbReference type="GeneID" id="31078031"/>
<dbReference type="InterPro" id="IPR004860">
    <property type="entry name" value="LAGLIDADG_dom"/>
</dbReference>
<dbReference type="InterPro" id="IPR027434">
    <property type="entry name" value="Homing_endonucl"/>
</dbReference>
<dbReference type="GO" id="GO:0004519">
    <property type="term" value="F:endonuclease activity"/>
    <property type="evidence" value="ECO:0007669"/>
    <property type="project" value="UniProtKB-KW"/>
</dbReference>
<accession>A0A191MX87</accession>
<dbReference type="InterPro" id="IPR051289">
    <property type="entry name" value="LAGLIDADG_Endonuclease"/>
</dbReference>
<dbReference type="GO" id="GO:0005739">
    <property type="term" value="C:mitochondrion"/>
    <property type="evidence" value="ECO:0007669"/>
    <property type="project" value="UniProtKB-ARBA"/>
</dbReference>